<dbReference type="GO" id="GO:0032220">
    <property type="term" value="P:plasma membrane fusion involved in cytogamy"/>
    <property type="evidence" value="ECO:0007669"/>
    <property type="project" value="TreeGrafter"/>
</dbReference>
<proteinExistence type="inferred from homology"/>
<keyword evidence="9" id="KW-0325">Glycoprotein</keyword>
<evidence type="ECO:0000313" key="12">
    <source>
        <dbReference type="Proteomes" id="UP000706124"/>
    </source>
</evidence>
<dbReference type="InterPro" id="IPR026777">
    <property type="entry name" value="PRM1"/>
</dbReference>
<evidence type="ECO:0000256" key="6">
    <source>
        <dbReference type="ARBA" id="ARBA00022971"/>
    </source>
</evidence>
<evidence type="ECO:0000256" key="7">
    <source>
        <dbReference type="ARBA" id="ARBA00022989"/>
    </source>
</evidence>
<comment type="similarity">
    <text evidence="3 10">Belongs to the PRM1 family.</text>
</comment>
<keyword evidence="6 10" id="KW-0184">Conjugation</keyword>
<keyword evidence="7 10" id="KW-1133">Transmembrane helix</keyword>
<reference evidence="11 12" key="1">
    <citation type="journal article" date="2020" name="bioRxiv">
        <title>Whole genome comparisons of ergot fungi reveals the divergence and evolution of species within the genus Claviceps are the result of varying mechanisms driving genome evolution and host range expansion.</title>
        <authorList>
            <person name="Wyka S.A."/>
            <person name="Mondo S.J."/>
            <person name="Liu M."/>
            <person name="Dettman J."/>
            <person name="Nalam V."/>
            <person name="Broders K.D."/>
        </authorList>
    </citation>
    <scope>NUCLEOTIDE SEQUENCE [LARGE SCALE GENOMIC DNA]</scope>
    <source>
        <strain evidence="11 12">CCC 1485</strain>
    </source>
</reference>
<organism evidence="11 12">
    <name type="scientific">Claviceps pazoutovae</name>
    <dbReference type="NCBI Taxonomy" id="1649127"/>
    <lineage>
        <taxon>Eukaryota</taxon>
        <taxon>Fungi</taxon>
        <taxon>Dikarya</taxon>
        <taxon>Ascomycota</taxon>
        <taxon>Pezizomycotina</taxon>
        <taxon>Sordariomycetes</taxon>
        <taxon>Hypocreomycetidae</taxon>
        <taxon>Hypocreales</taxon>
        <taxon>Clavicipitaceae</taxon>
        <taxon>Claviceps</taxon>
    </lineage>
</organism>
<keyword evidence="12" id="KW-1185">Reference proteome</keyword>
<comment type="subcellular location">
    <subcellularLocation>
        <location evidence="2 10">Cell membrane</location>
        <topology evidence="2 10">Multi-pass membrane protein</topology>
    </subcellularLocation>
</comment>
<feature type="transmembrane region" description="Helical" evidence="10">
    <location>
        <begin position="144"/>
        <end position="167"/>
    </location>
</feature>
<accession>A0A9P7M7J5</accession>
<feature type="transmembrane region" description="Helical" evidence="10">
    <location>
        <begin position="609"/>
        <end position="627"/>
    </location>
</feature>
<dbReference type="EMBL" id="SRPO01000523">
    <property type="protein sequence ID" value="KAG5931775.1"/>
    <property type="molecule type" value="Genomic_DNA"/>
</dbReference>
<feature type="transmembrane region" description="Helical" evidence="10">
    <location>
        <begin position="327"/>
        <end position="347"/>
    </location>
</feature>
<evidence type="ECO:0000256" key="1">
    <source>
        <dbReference type="ARBA" id="ARBA00002512"/>
    </source>
</evidence>
<evidence type="ECO:0000256" key="9">
    <source>
        <dbReference type="ARBA" id="ARBA00023180"/>
    </source>
</evidence>
<sequence length="684" mass="74812">MSSRNRIHPQSCPDVPHSFDSISVDTDGIANPAKMRNQAFSVTPYLGLRSRLSQTWLNRWTVLLVLVLVRIILLLAQLDDNIGDARTRALSACTKVEDIGSAMASMPHYLSLGVNNLAGSGIEKAVHAMVKMLDLIMLGVEEMIIFYINFLTATYVCLITALVHASLDVAASVTKDVTAAINKIVDKATTEIKDIAGGLEKGINGITKGVQDSIFGKFTPDIPRVDFTRPLNDLKGINISATDFVRDVQQLNEKLPNFEEVQNLTRQAISMPFNIARKAMDQSYGGYKFDKEMFPLAQKQQLTFCSDNEKLSSFFDKLVKLIHKARITFVVILSALAVAAIAPMAWMEIRRWRRQERNARLIETHKYDSIDVVYIASRSFTATCGIKLASRWKGRRRVLVRWCVAYATSTPAIFVLSLAMAGFFSCFCQYIIFNAIQKEVPELTGEIGAYADNVVSKLEQASTQWATDANGVIKGLNDDINKDVLGYVMNATGAVNNTINVFVDGVQKGLETVFNGTILLAPVTAVLHCVIGIKIESVQKGLTWVHNHAHVEFPLFETDIYSAGAQASGSGVSGLTNFLASPSSVTTDEVSGAVKKVTNWLRNSLAQEALISTGILLLYVVVVLFGLTRTLAGMAMAGADDEAQSNLVSEKSTYFSDVAGTHVQAFDPRGPGADISHGDCKDRF</sequence>
<protein>
    <recommendedName>
        <fullName evidence="10">Plasma membrane fusion protein PRM1</fullName>
    </recommendedName>
</protein>
<name>A0A9P7M7J5_9HYPO</name>
<dbReference type="OrthoDB" id="5356111at2759"/>
<dbReference type="GO" id="GO:0043332">
    <property type="term" value="C:mating projection tip"/>
    <property type="evidence" value="ECO:0007669"/>
    <property type="project" value="UniProtKB-UniRule"/>
</dbReference>
<dbReference type="GO" id="GO:0005886">
    <property type="term" value="C:plasma membrane"/>
    <property type="evidence" value="ECO:0007669"/>
    <property type="project" value="UniProtKB-SubCell"/>
</dbReference>
<dbReference type="PANTHER" id="PTHR31030:SF1">
    <property type="entry name" value="PLASMA MEMBRANE FUSION PROTEIN PRM1"/>
    <property type="match status" value="1"/>
</dbReference>
<evidence type="ECO:0000256" key="4">
    <source>
        <dbReference type="ARBA" id="ARBA00022475"/>
    </source>
</evidence>
<evidence type="ECO:0000256" key="5">
    <source>
        <dbReference type="ARBA" id="ARBA00022692"/>
    </source>
</evidence>
<feature type="transmembrane region" description="Helical" evidence="10">
    <location>
        <begin position="399"/>
        <end position="424"/>
    </location>
</feature>
<keyword evidence="8 10" id="KW-0472">Membrane</keyword>
<feature type="transmembrane region" description="Helical" evidence="10">
    <location>
        <begin position="60"/>
        <end position="78"/>
    </location>
</feature>
<comment type="caution">
    <text evidence="11">The sequence shown here is derived from an EMBL/GenBank/DDBJ whole genome shotgun (WGS) entry which is preliminary data.</text>
</comment>
<dbReference type="Proteomes" id="UP000706124">
    <property type="component" value="Unassembled WGS sequence"/>
</dbReference>
<comment type="function">
    <text evidence="1 10">Involved in cell fusion during mating by stabilizing the plasma membrane fusion event.</text>
</comment>
<dbReference type="AlphaFoldDB" id="A0A9P7M7J5"/>
<evidence type="ECO:0000256" key="2">
    <source>
        <dbReference type="ARBA" id="ARBA00004651"/>
    </source>
</evidence>
<evidence type="ECO:0000313" key="11">
    <source>
        <dbReference type="EMBL" id="KAG5931775.1"/>
    </source>
</evidence>
<evidence type="ECO:0000256" key="10">
    <source>
        <dbReference type="RuleBase" id="RU366035"/>
    </source>
</evidence>
<evidence type="ECO:0000256" key="8">
    <source>
        <dbReference type="ARBA" id="ARBA00023136"/>
    </source>
</evidence>
<gene>
    <name evidence="11" type="ORF">E4U60_005794</name>
</gene>
<keyword evidence="5 10" id="KW-0812">Transmembrane</keyword>
<evidence type="ECO:0000256" key="3">
    <source>
        <dbReference type="ARBA" id="ARBA00010780"/>
    </source>
</evidence>
<dbReference type="PANTHER" id="PTHR31030">
    <property type="entry name" value="PLASMA MEMBRANE FUSION PROTEIN PRM1"/>
    <property type="match status" value="1"/>
</dbReference>
<keyword evidence="4 10" id="KW-1003">Cell membrane</keyword>